<dbReference type="Proteomes" id="UP000288395">
    <property type="component" value="Unassembled WGS sequence"/>
</dbReference>
<comment type="caution">
    <text evidence="2">The sequence shown here is derived from an EMBL/GenBank/DDBJ whole genome shotgun (WGS) entry which is preliminary data.</text>
</comment>
<organism evidence="2 3">
    <name type="scientific">Aliidiomarina iranensis</name>
    <dbReference type="NCBI Taxonomy" id="1434071"/>
    <lineage>
        <taxon>Bacteria</taxon>
        <taxon>Pseudomonadati</taxon>
        <taxon>Pseudomonadota</taxon>
        <taxon>Gammaproteobacteria</taxon>
        <taxon>Alteromonadales</taxon>
        <taxon>Idiomarinaceae</taxon>
        <taxon>Aliidiomarina</taxon>
    </lineage>
</organism>
<proteinExistence type="predicted"/>
<evidence type="ECO:0000313" key="2">
    <source>
        <dbReference type="EMBL" id="RUO20430.1"/>
    </source>
</evidence>
<dbReference type="AlphaFoldDB" id="A0A432VVA7"/>
<dbReference type="SUPFAM" id="SSF55729">
    <property type="entry name" value="Acyl-CoA N-acyltransferases (Nat)"/>
    <property type="match status" value="1"/>
</dbReference>
<sequence length="153" mass="16973">MTVNIRRAQSNDLSALVALENASFNYDQIGLRSFMHLLKQKSSLLWCAEINSEIIGYAIILTRKNSRKWRIYSIAIAPHARGKGIGKALMLAVMENAKAAAASALSLEVKCDNKGAIELYRQLGFEVIDVLPAYYSDGTDGYRLQMTLESCPQ</sequence>
<dbReference type="EMBL" id="PIPJ01000005">
    <property type="protein sequence ID" value="RUO20430.1"/>
    <property type="molecule type" value="Genomic_DNA"/>
</dbReference>
<dbReference type="PANTHER" id="PTHR47542">
    <property type="entry name" value="ACYL-COA N-ACYLTRANSFERASES (NAT) SUPERFAMILY PROTEIN"/>
    <property type="match status" value="1"/>
</dbReference>
<keyword evidence="3" id="KW-1185">Reference proteome</keyword>
<dbReference type="GO" id="GO:0016747">
    <property type="term" value="F:acyltransferase activity, transferring groups other than amino-acyl groups"/>
    <property type="evidence" value="ECO:0007669"/>
    <property type="project" value="InterPro"/>
</dbReference>
<dbReference type="PROSITE" id="PS51186">
    <property type="entry name" value="GNAT"/>
    <property type="match status" value="1"/>
</dbReference>
<dbReference type="InterPro" id="IPR016181">
    <property type="entry name" value="Acyl_CoA_acyltransferase"/>
</dbReference>
<dbReference type="RefSeq" id="WP_126767398.1">
    <property type="nucleotide sequence ID" value="NZ_PIPJ01000005.1"/>
</dbReference>
<dbReference type="CDD" id="cd04301">
    <property type="entry name" value="NAT_SF"/>
    <property type="match status" value="1"/>
</dbReference>
<protein>
    <submittedName>
        <fullName evidence="2">N-acetyltransferase</fullName>
    </submittedName>
</protein>
<evidence type="ECO:0000259" key="1">
    <source>
        <dbReference type="PROSITE" id="PS51186"/>
    </source>
</evidence>
<keyword evidence="2" id="KW-0808">Transferase</keyword>
<gene>
    <name evidence="2" type="ORF">CWE08_08160</name>
</gene>
<reference evidence="3" key="1">
    <citation type="journal article" date="2018" name="Front. Microbiol.">
        <title>Genome-Based Analysis Reveals the Taxonomy and Diversity of the Family Idiomarinaceae.</title>
        <authorList>
            <person name="Liu Y."/>
            <person name="Lai Q."/>
            <person name="Shao Z."/>
        </authorList>
    </citation>
    <scope>NUCLEOTIDE SEQUENCE [LARGE SCALE GENOMIC DNA]</scope>
    <source>
        <strain evidence="3">GBPy7</strain>
    </source>
</reference>
<dbReference type="PANTHER" id="PTHR47542:SF2">
    <property type="entry name" value="ACYL-COA N-ACYLTRANSFERASES (NAT) SUPERFAMILY PROTEIN"/>
    <property type="match status" value="1"/>
</dbReference>
<dbReference type="InterPro" id="IPR000182">
    <property type="entry name" value="GNAT_dom"/>
</dbReference>
<feature type="domain" description="N-acetyltransferase" evidence="1">
    <location>
        <begin position="3"/>
        <end position="149"/>
    </location>
</feature>
<dbReference type="Pfam" id="PF00583">
    <property type="entry name" value="Acetyltransf_1"/>
    <property type="match status" value="1"/>
</dbReference>
<evidence type="ECO:0000313" key="3">
    <source>
        <dbReference type="Proteomes" id="UP000288395"/>
    </source>
</evidence>
<dbReference type="OrthoDB" id="27442at2"/>
<name>A0A432VVA7_9GAMM</name>
<accession>A0A432VVA7</accession>
<dbReference type="Gene3D" id="3.40.630.30">
    <property type="match status" value="1"/>
</dbReference>